<sequence>MNIGLEVREECVEIFTELKLHHKYKFMIFKISDDDTSIFVEKVGPISSTFDQLVAELPSNECRYAIFDYAFEKNGRKRSRIVLITWAPDDAIVKYRTMYSASKDSFKQKMVGISTDIQATDLSELTEEIVLRKVLLTVRF</sequence>
<dbReference type="GO" id="GO:0030042">
    <property type="term" value="P:actin filament depolymerization"/>
    <property type="evidence" value="ECO:0007669"/>
    <property type="project" value="InterPro"/>
</dbReference>
<gene>
    <name evidence="4" type="ORF">M0811_11167</name>
</gene>
<evidence type="ECO:0000313" key="5">
    <source>
        <dbReference type="Proteomes" id="UP001149090"/>
    </source>
</evidence>
<dbReference type="PRINTS" id="PR00006">
    <property type="entry name" value="COFILIN"/>
</dbReference>
<accession>A0A9Q0R893</accession>
<dbReference type="CDD" id="cd11286">
    <property type="entry name" value="ADF_cofilin_like"/>
    <property type="match status" value="1"/>
</dbReference>
<dbReference type="InterPro" id="IPR002108">
    <property type="entry name" value="ADF-H"/>
</dbReference>
<dbReference type="SUPFAM" id="SSF55753">
    <property type="entry name" value="Actin depolymerizing proteins"/>
    <property type="match status" value="1"/>
</dbReference>
<dbReference type="GO" id="GO:0015629">
    <property type="term" value="C:actin cytoskeleton"/>
    <property type="evidence" value="ECO:0007669"/>
    <property type="project" value="InterPro"/>
</dbReference>
<evidence type="ECO:0000256" key="1">
    <source>
        <dbReference type="ARBA" id="ARBA00006844"/>
    </source>
</evidence>
<comment type="similarity">
    <text evidence="1">Belongs to the actin-binding proteins ADF family.</text>
</comment>
<name>A0A9Q0R893_ANAIG</name>
<dbReference type="Proteomes" id="UP001149090">
    <property type="component" value="Unassembled WGS sequence"/>
</dbReference>
<dbReference type="PROSITE" id="PS51263">
    <property type="entry name" value="ADF_H"/>
    <property type="match status" value="1"/>
</dbReference>
<dbReference type="InterPro" id="IPR017904">
    <property type="entry name" value="ADF/Cofilin"/>
</dbReference>
<dbReference type="PANTHER" id="PTHR11913">
    <property type="entry name" value="COFILIN-RELATED"/>
    <property type="match status" value="1"/>
</dbReference>
<dbReference type="OMA" id="FKTECRY"/>
<evidence type="ECO:0000256" key="2">
    <source>
        <dbReference type="ARBA" id="ARBA00023203"/>
    </source>
</evidence>
<dbReference type="EMBL" id="JAPDFW010000098">
    <property type="protein sequence ID" value="KAJ5070138.1"/>
    <property type="molecule type" value="Genomic_DNA"/>
</dbReference>
<dbReference type="OrthoDB" id="10249245at2759"/>
<protein>
    <submittedName>
        <fullName evidence="4">Cofilin/actin-depolymerizing factor</fullName>
    </submittedName>
</protein>
<feature type="domain" description="ADF-H" evidence="3">
    <location>
        <begin position="2"/>
        <end position="135"/>
    </location>
</feature>
<dbReference type="Pfam" id="PF00241">
    <property type="entry name" value="Cofilin_ADF"/>
    <property type="match status" value="1"/>
</dbReference>
<dbReference type="SMART" id="SM00102">
    <property type="entry name" value="ADF"/>
    <property type="match status" value="1"/>
</dbReference>
<comment type="caution">
    <text evidence="4">The sequence shown here is derived from an EMBL/GenBank/DDBJ whole genome shotgun (WGS) entry which is preliminary data.</text>
</comment>
<proteinExistence type="inferred from homology"/>
<organism evidence="4 5">
    <name type="scientific">Anaeramoeba ignava</name>
    <name type="common">Anaerobic marine amoeba</name>
    <dbReference type="NCBI Taxonomy" id="1746090"/>
    <lineage>
        <taxon>Eukaryota</taxon>
        <taxon>Metamonada</taxon>
        <taxon>Anaeramoebidae</taxon>
        <taxon>Anaeramoeba</taxon>
    </lineage>
</organism>
<dbReference type="GO" id="GO:0003779">
    <property type="term" value="F:actin binding"/>
    <property type="evidence" value="ECO:0007669"/>
    <property type="project" value="UniProtKB-KW"/>
</dbReference>
<keyword evidence="5" id="KW-1185">Reference proteome</keyword>
<dbReference type="Gene3D" id="3.40.20.10">
    <property type="entry name" value="Severin"/>
    <property type="match status" value="1"/>
</dbReference>
<evidence type="ECO:0000259" key="3">
    <source>
        <dbReference type="PROSITE" id="PS51263"/>
    </source>
</evidence>
<dbReference type="AlphaFoldDB" id="A0A9Q0R893"/>
<dbReference type="InterPro" id="IPR029006">
    <property type="entry name" value="ADF-H/Gelsolin-like_dom_sf"/>
</dbReference>
<keyword evidence="2" id="KW-0009">Actin-binding</keyword>
<reference evidence="4" key="1">
    <citation type="submission" date="2022-10" db="EMBL/GenBank/DDBJ databases">
        <title>Novel sulphate-reducing endosymbionts in the free-living metamonad Anaeramoeba.</title>
        <authorList>
            <person name="Jerlstrom-Hultqvist J."/>
            <person name="Cepicka I."/>
            <person name="Gallot-Lavallee L."/>
            <person name="Salas-Leiva D."/>
            <person name="Curtis B.A."/>
            <person name="Zahonova K."/>
            <person name="Pipaliya S."/>
            <person name="Dacks J."/>
            <person name="Roger A.J."/>
        </authorList>
    </citation>
    <scope>NUCLEOTIDE SEQUENCE</scope>
    <source>
        <strain evidence="4">BMAN</strain>
    </source>
</reference>
<evidence type="ECO:0000313" key="4">
    <source>
        <dbReference type="EMBL" id="KAJ5070138.1"/>
    </source>
</evidence>